<dbReference type="RefSeq" id="WP_135601184.1">
    <property type="nucleotide sequence ID" value="NZ_RQFK01000024.1"/>
</dbReference>
<dbReference type="Gene3D" id="1.25.40.10">
    <property type="entry name" value="Tetratricopeptide repeat domain"/>
    <property type="match status" value="1"/>
</dbReference>
<comment type="caution">
    <text evidence="3">The sequence shown here is derived from an EMBL/GenBank/DDBJ whole genome shotgun (WGS) entry which is preliminary data.</text>
</comment>
<proteinExistence type="predicted"/>
<dbReference type="SMART" id="SM00028">
    <property type="entry name" value="TPR"/>
    <property type="match status" value="1"/>
</dbReference>
<dbReference type="PROSITE" id="PS50005">
    <property type="entry name" value="TPR"/>
    <property type="match status" value="1"/>
</dbReference>
<evidence type="ECO:0000256" key="1">
    <source>
        <dbReference type="PROSITE-ProRule" id="PRU00339"/>
    </source>
</evidence>
<dbReference type="Proteomes" id="UP000298009">
    <property type="component" value="Unassembled WGS sequence"/>
</dbReference>
<dbReference type="InterPro" id="IPR011990">
    <property type="entry name" value="TPR-like_helical_dom_sf"/>
</dbReference>
<feature type="repeat" description="TPR" evidence="1">
    <location>
        <begin position="113"/>
        <end position="146"/>
    </location>
</feature>
<keyword evidence="1" id="KW-0802">TPR repeat</keyword>
<dbReference type="EMBL" id="RQFK01000024">
    <property type="protein sequence ID" value="TGK82986.1"/>
    <property type="molecule type" value="Genomic_DNA"/>
</dbReference>
<evidence type="ECO:0000313" key="4">
    <source>
        <dbReference type="Proteomes" id="UP000298009"/>
    </source>
</evidence>
<protein>
    <recommendedName>
        <fullName evidence="2">LA2681-like HEPN domain-containing protein</fullName>
    </recommendedName>
</protein>
<dbReference type="SUPFAM" id="SSF48452">
    <property type="entry name" value="TPR-like"/>
    <property type="match status" value="2"/>
</dbReference>
<keyword evidence="4" id="KW-1185">Reference proteome</keyword>
<name>A0A4R9I955_9LEPT</name>
<dbReference type="AlphaFoldDB" id="A0A4R9I955"/>
<evidence type="ECO:0000259" key="2">
    <source>
        <dbReference type="Pfam" id="PF18733"/>
    </source>
</evidence>
<reference evidence="3" key="1">
    <citation type="journal article" date="2019" name="PLoS Negl. Trop. Dis.">
        <title>Revisiting the worldwide diversity of Leptospira species in the environment.</title>
        <authorList>
            <person name="Vincent A.T."/>
            <person name="Schiettekatte O."/>
            <person name="Bourhy P."/>
            <person name="Veyrier F.J."/>
            <person name="Picardeau M."/>
        </authorList>
    </citation>
    <scope>NUCLEOTIDE SEQUENCE [LARGE SCALE GENOMIC DNA]</scope>
    <source>
        <strain evidence="3">201800287</strain>
    </source>
</reference>
<organism evidence="3 4">
    <name type="scientific">Leptospira noumeaensis</name>
    <dbReference type="NCBI Taxonomy" id="2484964"/>
    <lineage>
        <taxon>Bacteria</taxon>
        <taxon>Pseudomonadati</taxon>
        <taxon>Spirochaetota</taxon>
        <taxon>Spirochaetia</taxon>
        <taxon>Leptospirales</taxon>
        <taxon>Leptospiraceae</taxon>
        <taxon>Leptospira</taxon>
    </lineage>
</organism>
<sequence length="506" mass="59442">MEIEEILNIQYNTEDIATGILKLGLLIDYSNDFEKPEYLDVALEIGESLLQKNISHDQKGIICYFLANLWSSKNKFLNHKLLWNSKELEKTIYYYHLACEKQVISSLPENRQCQIYTNFANILRHIGRFIEAIEYWNEAIRIDPNFSIAIGNKGNGIINYADLLYDNGHSRLFKQSAYHLLKQAIEIGKLEGQVRNGFVSLLNDLESSFPLEILQEKEIETKFPLGDSESEIRYREWCLNNNLFLNPLNDIGNYSIAANDILFLPHMQIKFEDGFYYQSLLNGIKQEFIAARFLVYEGINKKVLHFADKDTFLYSLGDHTFYSINIEKIKMGYRSMYSLLDKLSHFLNRYFHLEVPPNKLSLKRIWYKKNDPKQEVRDVFNELKNWGFRGLFWLSRDLFELNDANLPMDPEAYASYKLRNSIEHNFTKILDPVIEGLSQNHTMHAYDSTNITYDQLVKNAIKLSKLVRSAFIYLILGINIEEQKRESECFVSMEMPYYDDKFKSLF</sequence>
<dbReference type="OrthoDB" id="108555at2"/>
<evidence type="ECO:0000313" key="3">
    <source>
        <dbReference type="EMBL" id="TGK82986.1"/>
    </source>
</evidence>
<dbReference type="Pfam" id="PF18733">
    <property type="entry name" value="HEPN_LA2681"/>
    <property type="match status" value="1"/>
</dbReference>
<feature type="domain" description="LA2681-like HEPN" evidence="2">
    <location>
        <begin position="274"/>
        <end position="481"/>
    </location>
</feature>
<dbReference type="InterPro" id="IPR040826">
    <property type="entry name" value="HEPN_LA2681"/>
</dbReference>
<accession>A0A4R9I955</accession>
<gene>
    <name evidence="3" type="ORF">EHQ24_08165</name>
</gene>
<dbReference type="InterPro" id="IPR019734">
    <property type="entry name" value="TPR_rpt"/>
</dbReference>